<dbReference type="PANTHER" id="PTHR13457">
    <property type="entry name" value="BAP28"/>
    <property type="match status" value="1"/>
</dbReference>
<name>B4Q528_DROSI</name>
<comment type="function">
    <text evidence="7">Involved in nucleolar processing of pre-18S ribosomal RNA.</text>
</comment>
<dbReference type="HOGENOM" id="CLU_001128_3_0_1"/>
<evidence type="ECO:0000256" key="2">
    <source>
        <dbReference type="ARBA" id="ARBA00010559"/>
    </source>
</evidence>
<dbReference type="Pfam" id="PF12397">
    <property type="entry name" value="U3snoRNP10"/>
    <property type="match status" value="1"/>
</dbReference>
<dbReference type="InterPro" id="IPR011989">
    <property type="entry name" value="ARM-like"/>
</dbReference>
<dbReference type="Proteomes" id="UP000000304">
    <property type="component" value="Chromosome 2L"/>
</dbReference>
<dbReference type="InterPro" id="IPR012954">
    <property type="entry name" value="BP28_C_dom"/>
</dbReference>
<evidence type="ECO:0000256" key="4">
    <source>
        <dbReference type="ARBA" id="ARBA00022552"/>
    </source>
</evidence>
<dbReference type="SMR" id="B4Q528"/>
<protein>
    <recommendedName>
        <fullName evidence="7">HEAT repeat-containing protein 1</fullName>
    </recommendedName>
</protein>
<dbReference type="PhylomeDB" id="B4Q528"/>
<evidence type="ECO:0000256" key="6">
    <source>
        <dbReference type="ARBA" id="ARBA00023274"/>
    </source>
</evidence>
<dbReference type="GO" id="GO:0034455">
    <property type="term" value="C:t-UTP complex"/>
    <property type="evidence" value="ECO:0007669"/>
    <property type="project" value="TreeGrafter"/>
</dbReference>
<dbReference type="GO" id="GO:0061351">
    <property type="term" value="P:neural precursor cell proliferation"/>
    <property type="evidence" value="ECO:0007669"/>
    <property type="project" value="EnsemblMetazoa"/>
</dbReference>
<gene>
    <name evidence="9" type="primary">Dsim\GD23435</name>
    <name evidence="9" type="ORF">Dsim_GD23435</name>
</gene>
<dbReference type="GO" id="GO:0032040">
    <property type="term" value="C:small-subunit processome"/>
    <property type="evidence" value="ECO:0007669"/>
    <property type="project" value="TreeGrafter"/>
</dbReference>
<accession>B4Q528</accession>
<dbReference type="Pfam" id="PF23243">
    <property type="entry name" value="HEAT_HEATR1"/>
    <property type="match status" value="1"/>
</dbReference>
<sequence length="2143" mass="242522">MSTALAQQLQKLAAPQSSVTLADARSRASILFDPKEAATKERRSIYEIGLTGLQELTDFNPAFKEFQLTLFDEATLTLERSVELPEINKMLDAAIAKFLRLLSPYLLLRPAHMAFEWLLRRFQVHEYNRREVMALILPYHETMIFVQILKTMRLRSSDGDWYWLRPLQRPGVPLAKTTIVNRAASNPAFLGFICQSTQKAVKELGPRAHQLQAQINFYATVVVGALQSAKPLQDWHITTILESLLRGLVSDNIDFMAAAYVIVAQLVSRTKLKSKVCNALLERVANCPFERLYSESLLLLVCIYGKQQAALPHFKPETILNLVGKKWLISTLSSLAKGNIAIQSICMPLMTGAVAAIREDDASSSSCKLFLDNLLSEVPMPKPTAQQLINCFLDTYVEIAIDAPEPMETNSNDDDDTIVIDSDDEIETEKTTFQTWYSTYLEKLERRYPEAFDLSVKEALRSKSSTSNRQKALKLALGFRLNTTDEKTKHAYEKLYHYSADWRLSAVQKLLQNLNVSKKRERSVKLLQECLPDRINDDSGAVVSTMLSLPTEELAEMLGPLPLAQTLCRLLYRAQSEKDEEWQPVVPRAVRHLTSALVSGSYDTNLVLLALMPLLFPGEAIAEHQHKALLILLGSDFVSKVPFLADLKVSNKFSDFNVGEHRQHFLDIIASSNQELSSQERALLQSVEDHGGESYIQKASQLTHLLLLLTAYAKRELQPRESLHMLEKIGLYSRRLQFRVVNGSQNTQNCAPLQLYVDFLLTLVKNTKWTALASTPWNQMTDELRLCLRLLEIICAQVFSEKADQPERQEWTRALQQSLQLILPEAQDRLDVLSNFYVFERLPELWPRDSDYAVFRLQGFIILEAVLSNPKSQIDCSLVHVLRVANACGSPLQTLRVQAINTLQLISNRKLVSHVEQLVRSLLQRKSELSMDHEQYALILYTILEPENATAKERLVLSKLKRSILALTADLEQSPICTASLLAALKHVNDENFLNDLLPLGLDSLKKITAGEDNKHIKRLPWPHSEIYKSVIEKFEGRIAVNVLLRKDLAWKLFEDSFAQYDTYVELEQKLQPLPCVLLNSLTPETFEQMHAKHKIALIKLIVESATNSDNDSIFLAGHRLLKRCRLDCQPLVPILLEMANTKVQKKQPVKRRSVQATQLNLTSPSWKEGMTLLELLEHKKQLVGAELLIPPLFELLQACLAMEEHSAAEYPKQLILSSLLHCCQTAQSATQQHALLFLTHCAGMYPQQVLHKIVEIFTFVGSTVARHDDAFSLHIFTCGESIYQSVLNTGNNELVIPVLKVFADICTDVPIHRRLPLYATLFRVLEPKKHLWQFLCIIFESQVLLEQVPQKVSTDKSRLDFARELTLMFEDPTVAIQTCIRLLDYLAKLPATKSSTSGGSGSSALIAEQQLFDVRTRTFKQLRHYKYLIMDFLSGISSCNEWEKKMKRPDPSELLPYYQEFILKTLAYVGVLNGALEAASETPSLEKFWRVLANHAHDVLDNAIGLLAPQHFLSVITELLKHDHVYVRIKVMDLLVTKLSPTSDYFQQSPAEHFGVLFAPLQEIIDGILEGSSNSAQQAKLQQTALHALQLLALHHGRDYIEECRSLLATLTKITKRRANVPKAVVGNVVLTLVEICASLKAHALAQLPKFAPQLTELLKEQVQQMASLKQGPDYVCSTLVTALHKLFKALPLFLGPYLVDIIGGLARLSVQLENPQLLQDKRTQVLKQKLAEVWSAVAQGVEVRILVPSCAKAFSSLLEQQTYDELGHLMQQLLLQSVRHNSAAQLQPVQDPLSELFLQALNFRLQKLAEVWSAVAQGVEVRILVPSCAKALSSLLEQQTYDELGHIMQQLLLQSVRHNSAAQLQPVQDPLSEIFLQALNFRLQVRGLGLQRQLVSDVESSITETFVTWILKLSETSFRPMYSRVHKWALESTSRETRLTYFLLTNRIAEALKSLFVLFASDFVEDSSRLLTEHNSIRPEFEVEEREDDVDLLMAILNTLHHVFLYCNEDFINEHRFNVLMPPLVNQLENDLVLGNESLQQVLSNCIAQFAVATNDVMWKQLNSQVLLKTRTPTPEVRILAFNSCVAIARKLGESYATLLPETVPFIAELLEDEHQRVEKNTRTAVQELETILGEPVQKYL</sequence>
<keyword evidence="5 7" id="KW-0539">Nucleus</keyword>
<comment type="similarity">
    <text evidence="2 7">Belongs to the HEATR1/UTP10 family.</text>
</comment>
<dbReference type="InterPro" id="IPR022125">
    <property type="entry name" value="U3snoRNP10_N"/>
</dbReference>
<proteinExistence type="inferred from homology"/>
<keyword evidence="10" id="KW-1185">Reference proteome</keyword>
<keyword evidence="3 7" id="KW-0690">Ribosome biogenesis</keyword>
<dbReference type="EMBL" id="CM000361">
    <property type="protein sequence ID" value="EDX04020.1"/>
    <property type="molecule type" value="Genomic_DNA"/>
</dbReference>
<reference evidence="9 10" key="1">
    <citation type="journal article" date="2007" name="Nature">
        <title>Evolution of genes and genomes on the Drosophila phylogeny.</title>
        <authorList>
            <consortium name="Drosophila 12 Genomes Consortium"/>
            <person name="Clark A.G."/>
            <person name="Eisen M.B."/>
            <person name="Smith D.R."/>
            <person name="Bergman C.M."/>
            <person name="Oliver B."/>
            <person name="Markow T.A."/>
            <person name="Kaufman T.C."/>
            <person name="Kellis M."/>
            <person name="Gelbart W."/>
            <person name="Iyer V.N."/>
            <person name="Pollard D.A."/>
            <person name="Sackton T.B."/>
            <person name="Larracuente A.M."/>
            <person name="Singh N.D."/>
            <person name="Abad J.P."/>
            <person name="Abt D.N."/>
            <person name="Adryan B."/>
            <person name="Aguade M."/>
            <person name="Akashi H."/>
            <person name="Anderson W.W."/>
            <person name="Aquadro C.F."/>
            <person name="Ardell D.H."/>
            <person name="Arguello R."/>
            <person name="Artieri C.G."/>
            <person name="Barbash D.A."/>
            <person name="Barker D."/>
            <person name="Barsanti P."/>
            <person name="Batterham P."/>
            <person name="Batzoglou S."/>
            <person name="Begun D."/>
            <person name="Bhutkar A."/>
            <person name="Blanco E."/>
            <person name="Bosak S.A."/>
            <person name="Bradley R.K."/>
            <person name="Brand A.D."/>
            <person name="Brent M.R."/>
            <person name="Brooks A.N."/>
            <person name="Brown R.H."/>
            <person name="Butlin R.K."/>
            <person name="Caggese C."/>
            <person name="Calvi B.R."/>
            <person name="Bernardo de Carvalho A."/>
            <person name="Caspi A."/>
            <person name="Castrezana S."/>
            <person name="Celniker S.E."/>
            <person name="Chang J.L."/>
            <person name="Chapple C."/>
            <person name="Chatterji S."/>
            <person name="Chinwalla A."/>
            <person name="Civetta A."/>
            <person name="Clifton S.W."/>
            <person name="Comeron J.M."/>
            <person name="Costello J.C."/>
            <person name="Coyne J.A."/>
            <person name="Daub J."/>
            <person name="David R.G."/>
            <person name="Delcher A.L."/>
            <person name="Delehaunty K."/>
            <person name="Do C.B."/>
            <person name="Ebling H."/>
            <person name="Edwards K."/>
            <person name="Eickbush T."/>
            <person name="Evans J.D."/>
            <person name="Filipski A."/>
            <person name="Findeiss S."/>
            <person name="Freyhult E."/>
            <person name="Fulton L."/>
            <person name="Fulton R."/>
            <person name="Garcia A.C."/>
            <person name="Gardiner A."/>
            <person name="Garfield D.A."/>
            <person name="Garvin B.E."/>
            <person name="Gibson G."/>
            <person name="Gilbert D."/>
            <person name="Gnerre S."/>
            <person name="Godfrey J."/>
            <person name="Good R."/>
            <person name="Gotea V."/>
            <person name="Gravely B."/>
            <person name="Greenberg A.J."/>
            <person name="Griffiths-Jones S."/>
            <person name="Gross S."/>
            <person name="Guigo R."/>
            <person name="Gustafson E.A."/>
            <person name="Haerty W."/>
            <person name="Hahn M.W."/>
            <person name="Halligan D.L."/>
            <person name="Halpern A.L."/>
            <person name="Halter G.M."/>
            <person name="Han M.V."/>
            <person name="Heger A."/>
            <person name="Hillier L."/>
            <person name="Hinrichs A.S."/>
            <person name="Holmes I."/>
            <person name="Hoskins R.A."/>
            <person name="Hubisz M.J."/>
            <person name="Hultmark D."/>
            <person name="Huntley M.A."/>
            <person name="Jaffe D.B."/>
            <person name="Jagadeeshan S."/>
            <person name="Jeck W.R."/>
            <person name="Johnson J."/>
            <person name="Jones C.D."/>
            <person name="Jordan W.C."/>
            <person name="Karpen G.H."/>
            <person name="Kataoka E."/>
            <person name="Keightley P.D."/>
            <person name="Kheradpour P."/>
            <person name="Kirkness E.F."/>
            <person name="Koerich L.B."/>
            <person name="Kristiansen K."/>
            <person name="Kudrna D."/>
            <person name="Kulathinal R.J."/>
            <person name="Kumar S."/>
            <person name="Kwok R."/>
            <person name="Lander E."/>
            <person name="Langley C.H."/>
            <person name="Lapoint R."/>
            <person name="Lazzaro B.P."/>
            <person name="Lee S.J."/>
            <person name="Levesque L."/>
            <person name="Li R."/>
            <person name="Lin C.F."/>
            <person name="Lin M.F."/>
            <person name="Lindblad-Toh K."/>
            <person name="Llopart A."/>
            <person name="Long M."/>
            <person name="Low L."/>
            <person name="Lozovsky E."/>
            <person name="Lu J."/>
            <person name="Luo M."/>
            <person name="Machado C.A."/>
            <person name="Makalowski W."/>
            <person name="Marzo M."/>
            <person name="Matsuda M."/>
            <person name="Matzkin L."/>
            <person name="McAllister B."/>
            <person name="McBride C.S."/>
            <person name="McKernan B."/>
            <person name="McKernan K."/>
            <person name="Mendez-Lago M."/>
            <person name="Minx P."/>
            <person name="Mollenhauer M.U."/>
            <person name="Montooth K."/>
            <person name="Mount S.M."/>
            <person name="Mu X."/>
            <person name="Myers E."/>
            <person name="Negre B."/>
            <person name="Newfeld S."/>
            <person name="Nielsen R."/>
            <person name="Noor M.A."/>
            <person name="O'Grady P."/>
            <person name="Pachter L."/>
            <person name="Papaceit M."/>
            <person name="Parisi M.J."/>
            <person name="Parisi M."/>
            <person name="Parts L."/>
            <person name="Pedersen J.S."/>
            <person name="Pesole G."/>
            <person name="Phillippy A.M."/>
            <person name="Ponting C.P."/>
            <person name="Pop M."/>
            <person name="Porcelli D."/>
            <person name="Powell J.R."/>
            <person name="Prohaska S."/>
            <person name="Pruitt K."/>
            <person name="Puig M."/>
            <person name="Quesneville H."/>
            <person name="Ram K.R."/>
            <person name="Rand D."/>
            <person name="Rasmussen M.D."/>
            <person name="Reed L.K."/>
            <person name="Reenan R."/>
            <person name="Reily A."/>
            <person name="Remington K.A."/>
            <person name="Rieger T.T."/>
            <person name="Ritchie M.G."/>
            <person name="Robin C."/>
            <person name="Rogers Y.H."/>
            <person name="Rohde C."/>
            <person name="Rozas J."/>
            <person name="Rubenfield M.J."/>
            <person name="Ruiz A."/>
            <person name="Russo S."/>
            <person name="Salzberg S.L."/>
            <person name="Sanchez-Gracia A."/>
            <person name="Saranga D.J."/>
            <person name="Sato H."/>
            <person name="Schaeffer S.W."/>
            <person name="Schatz M.C."/>
            <person name="Schlenke T."/>
            <person name="Schwartz R."/>
            <person name="Segarra C."/>
            <person name="Singh R.S."/>
            <person name="Sirot L."/>
            <person name="Sirota M."/>
            <person name="Sisneros N.B."/>
            <person name="Smith C.D."/>
            <person name="Smith T.F."/>
            <person name="Spieth J."/>
            <person name="Stage D.E."/>
            <person name="Stark A."/>
            <person name="Stephan W."/>
            <person name="Strausberg R.L."/>
            <person name="Strempel S."/>
            <person name="Sturgill D."/>
            <person name="Sutton G."/>
            <person name="Sutton G.G."/>
            <person name="Tao W."/>
            <person name="Teichmann S."/>
            <person name="Tobari Y.N."/>
            <person name="Tomimura Y."/>
            <person name="Tsolas J.M."/>
            <person name="Valente V.L."/>
            <person name="Venter E."/>
            <person name="Venter J.C."/>
            <person name="Vicario S."/>
            <person name="Vieira F.G."/>
            <person name="Vilella A.J."/>
            <person name="Villasante A."/>
            <person name="Walenz B."/>
            <person name="Wang J."/>
            <person name="Wasserman M."/>
            <person name="Watts T."/>
            <person name="Wilson D."/>
            <person name="Wilson R.K."/>
            <person name="Wing R.A."/>
            <person name="Wolfner M.F."/>
            <person name="Wong A."/>
            <person name="Wong G.K."/>
            <person name="Wu C.I."/>
            <person name="Wu G."/>
            <person name="Yamamoto D."/>
            <person name="Yang H.P."/>
            <person name="Yang S.P."/>
            <person name="Yorke J.A."/>
            <person name="Yoshida K."/>
            <person name="Zdobnov E."/>
            <person name="Zhang P."/>
            <person name="Zhang Y."/>
            <person name="Zimin A.V."/>
            <person name="Baldwin J."/>
            <person name="Abdouelleil A."/>
            <person name="Abdulkadir J."/>
            <person name="Abebe A."/>
            <person name="Abera B."/>
            <person name="Abreu J."/>
            <person name="Acer S.C."/>
            <person name="Aftuck L."/>
            <person name="Alexander A."/>
            <person name="An P."/>
            <person name="Anderson E."/>
            <person name="Anderson S."/>
            <person name="Arachi H."/>
            <person name="Azer M."/>
            <person name="Bachantsang P."/>
            <person name="Barry A."/>
            <person name="Bayul T."/>
            <person name="Berlin A."/>
            <person name="Bessette D."/>
            <person name="Bloom T."/>
            <person name="Blye J."/>
            <person name="Boguslavskiy L."/>
            <person name="Bonnet C."/>
            <person name="Boukhgalter B."/>
            <person name="Bourzgui I."/>
            <person name="Brown A."/>
            <person name="Cahill P."/>
            <person name="Channer S."/>
            <person name="Cheshatsang Y."/>
            <person name="Chuda L."/>
            <person name="Citroen M."/>
            <person name="Collymore A."/>
            <person name="Cooke P."/>
            <person name="Costello M."/>
            <person name="D'Aco K."/>
            <person name="Daza R."/>
            <person name="De Haan G."/>
            <person name="DeGray S."/>
            <person name="DeMaso C."/>
            <person name="Dhargay N."/>
            <person name="Dooley K."/>
            <person name="Dooley E."/>
            <person name="Doricent M."/>
            <person name="Dorje P."/>
            <person name="Dorjee K."/>
            <person name="Dupes A."/>
            <person name="Elong R."/>
            <person name="Falk J."/>
            <person name="Farina A."/>
            <person name="Faro S."/>
            <person name="Ferguson D."/>
            <person name="Fisher S."/>
            <person name="Foley C.D."/>
            <person name="Franke A."/>
            <person name="Friedrich D."/>
            <person name="Gadbois L."/>
            <person name="Gearin G."/>
            <person name="Gearin C.R."/>
            <person name="Giannoukos G."/>
            <person name="Goode T."/>
            <person name="Graham J."/>
            <person name="Grandbois E."/>
            <person name="Grewal S."/>
            <person name="Gyaltsen K."/>
            <person name="Hafez N."/>
            <person name="Hagos B."/>
            <person name="Hall J."/>
            <person name="Henson C."/>
            <person name="Hollinger A."/>
            <person name="Honan T."/>
            <person name="Huard M.D."/>
            <person name="Hughes L."/>
            <person name="Hurhula B."/>
            <person name="Husby M.E."/>
            <person name="Kamat A."/>
            <person name="Kanga B."/>
            <person name="Kashin S."/>
            <person name="Khazanovich D."/>
            <person name="Kisner P."/>
            <person name="Lance K."/>
            <person name="Lara M."/>
            <person name="Lee W."/>
            <person name="Lennon N."/>
            <person name="Letendre F."/>
            <person name="LeVine R."/>
            <person name="Lipovsky A."/>
            <person name="Liu X."/>
            <person name="Liu J."/>
            <person name="Liu S."/>
            <person name="Lokyitsang T."/>
            <person name="Lokyitsang Y."/>
            <person name="Lubonja R."/>
            <person name="Lui A."/>
            <person name="MacDonald P."/>
            <person name="Magnisalis V."/>
            <person name="Maru K."/>
            <person name="Matthews C."/>
            <person name="McCusker W."/>
            <person name="McDonough S."/>
            <person name="Mehta T."/>
            <person name="Meldrim J."/>
            <person name="Meneus L."/>
            <person name="Mihai O."/>
            <person name="Mihalev A."/>
            <person name="Mihova T."/>
            <person name="Mittelman R."/>
            <person name="Mlenga V."/>
            <person name="Montmayeur A."/>
            <person name="Mulrain L."/>
            <person name="Navidi A."/>
            <person name="Naylor J."/>
            <person name="Negash T."/>
            <person name="Nguyen T."/>
            <person name="Nguyen N."/>
            <person name="Nicol R."/>
            <person name="Norbu C."/>
            <person name="Norbu N."/>
            <person name="Novod N."/>
            <person name="O'Neill B."/>
            <person name="Osman S."/>
            <person name="Markiewicz E."/>
            <person name="Oyono O.L."/>
            <person name="Patti C."/>
            <person name="Phunkhang P."/>
            <person name="Pierre F."/>
            <person name="Priest M."/>
            <person name="Raghuraman S."/>
            <person name="Rege F."/>
            <person name="Reyes R."/>
            <person name="Rise C."/>
            <person name="Rogov P."/>
            <person name="Ross K."/>
            <person name="Ryan E."/>
            <person name="Settipalli S."/>
            <person name="Shea T."/>
            <person name="Sherpa N."/>
            <person name="Shi L."/>
            <person name="Shih D."/>
            <person name="Sparrow T."/>
            <person name="Spaulding J."/>
            <person name="Stalker J."/>
            <person name="Stange-Thomann N."/>
            <person name="Stavropoulos S."/>
            <person name="Stone C."/>
            <person name="Strader C."/>
            <person name="Tesfaye S."/>
            <person name="Thomson T."/>
            <person name="Thoulutsang Y."/>
            <person name="Thoulutsang D."/>
            <person name="Topham K."/>
            <person name="Topping I."/>
            <person name="Tsamla T."/>
            <person name="Vassiliev H."/>
            <person name="Vo A."/>
            <person name="Wangchuk T."/>
            <person name="Wangdi T."/>
            <person name="Weiand M."/>
            <person name="Wilkinson J."/>
            <person name="Wilson A."/>
            <person name="Yadav S."/>
            <person name="Young G."/>
            <person name="Yu Q."/>
            <person name="Zembek L."/>
            <person name="Zhong D."/>
            <person name="Zimmer A."/>
            <person name="Zwirko Z."/>
            <person name="Jaffe D.B."/>
            <person name="Alvarez P."/>
            <person name="Brockman W."/>
            <person name="Butler J."/>
            <person name="Chin C."/>
            <person name="Gnerre S."/>
            <person name="Grabherr M."/>
            <person name="Kleber M."/>
            <person name="Mauceli E."/>
            <person name="MacCallum I."/>
        </authorList>
    </citation>
    <scope>NUCLEOTIDE SEQUENCE [LARGE SCALE GENOMIC DNA]</scope>
    <source>
        <strain evidence="10">white501</strain>
    </source>
</reference>
<evidence type="ECO:0000256" key="3">
    <source>
        <dbReference type="ARBA" id="ARBA00022517"/>
    </source>
</evidence>
<dbReference type="PANTHER" id="PTHR13457:SF1">
    <property type="entry name" value="HEAT REPEAT-CONTAINING PROTEIN 1"/>
    <property type="match status" value="1"/>
</dbReference>
<dbReference type="GO" id="GO:0030515">
    <property type="term" value="F:snoRNA binding"/>
    <property type="evidence" value="ECO:0007669"/>
    <property type="project" value="TreeGrafter"/>
</dbReference>
<evidence type="ECO:0000256" key="5">
    <source>
        <dbReference type="ARBA" id="ARBA00023242"/>
    </source>
</evidence>
<organism evidence="9 10">
    <name type="scientific">Drosophila simulans</name>
    <name type="common">Fruit fly</name>
    <dbReference type="NCBI Taxonomy" id="7240"/>
    <lineage>
        <taxon>Eukaryota</taxon>
        <taxon>Metazoa</taxon>
        <taxon>Ecdysozoa</taxon>
        <taxon>Arthropoda</taxon>
        <taxon>Hexapoda</taxon>
        <taxon>Insecta</taxon>
        <taxon>Pterygota</taxon>
        <taxon>Neoptera</taxon>
        <taxon>Endopterygota</taxon>
        <taxon>Diptera</taxon>
        <taxon>Brachycera</taxon>
        <taxon>Muscomorpha</taxon>
        <taxon>Ephydroidea</taxon>
        <taxon>Drosophilidae</taxon>
        <taxon>Drosophila</taxon>
        <taxon>Sophophora</taxon>
    </lineage>
</organism>
<dbReference type="InterPro" id="IPR040191">
    <property type="entry name" value="UTP10"/>
</dbReference>
<feature type="domain" description="BP28 C-terminal" evidence="8">
    <location>
        <begin position="1863"/>
        <end position="2013"/>
    </location>
</feature>
<dbReference type="Gene3D" id="1.25.10.10">
    <property type="entry name" value="Leucine-rich Repeat Variant"/>
    <property type="match status" value="2"/>
</dbReference>
<keyword evidence="6 7" id="KW-0687">Ribonucleoprotein</keyword>
<evidence type="ECO:0000256" key="7">
    <source>
        <dbReference type="RuleBase" id="RU367065"/>
    </source>
</evidence>
<comment type="subcellular location">
    <subcellularLocation>
        <location evidence="1 7">Nucleus</location>
        <location evidence="1 7">Nucleolus</location>
    </subcellularLocation>
</comment>
<dbReference type="GO" id="GO:0030686">
    <property type="term" value="C:90S preribosome"/>
    <property type="evidence" value="ECO:0007669"/>
    <property type="project" value="TreeGrafter"/>
</dbReference>
<evidence type="ECO:0000313" key="10">
    <source>
        <dbReference type="Proteomes" id="UP000000304"/>
    </source>
</evidence>
<dbReference type="OMA" id="NDVMWKQ"/>
<dbReference type="SMART" id="SM01036">
    <property type="entry name" value="BP28CT"/>
    <property type="match status" value="1"/>
</dbReference>
<dbReference type="InterPro" id="IPR016024">
    <property type="entry name" value="ARM-type_fold"/>
</dbReference>
<evidence type="ECO:0000259" key="8">
    <source>
        <dbReference type="SMART" id="SM01036"/>
    </source>
</evidence>
<dbReference type="InterPro" id="IPR056473">
    <property type="entry name" value="HEAT_Utp10/HEAT1"/>
</dbReference>
<dbReference type="STRING" id="7240.B4Q528"/>
<keyword evidence="4 7" id="KW-0698">rRNA processing</keyword>
<evidence type="ECO:0000313" key="9">
    <source>
        <dbReference type="EMBL" id="EDX04020.1"/>
    </source>
</evidence>
<dbReference type="GO" id="GO:0000462">
    <property type="term" value="P:maturation of SSU-rRNA from tricistronic rRNA transcript (SSU-rRNA, 5.8S rRNA, LSU-rRNA)"/>
    <property type="evidence" value="ECO:0007669"/>
    <property type="project" value="TreeGrafter"/>
</dbReference>
<dbReference type="FunFam" id="1.25.10.10:FF:000821">
    <property type="entry name" value="Heatr1 protein"/>
    <property type="match status" value="1"/>
</dbReference>
<evidence type="ECO:0000256" key="1">
    <source>
        <dbReference type="ARBA" id="ARBA00004604"/>
    </source>
</evidence>
<dbReference type="SUPFAM" id="SSF48371">
    <property type="entry name" value="ARM repeat"/>
    <property type="match status" value="2"/>
</dbReference>
<dbReference type="OrthoDB" id="31183at2759"/>
<dbReference type="GO" id="GO:0045943">
    <property type="term" value="P:positive regulation of transcription by RNA polymerase I"/>
    <property type="evidence" value="ECO:0007669"/>
    <property type="project" value="TreeGrafter"/>
</dbReference>
<dbReference type="Pfam" id="PF08146">
    <property type="entry name" value="BP28CT"/>
    <property type="match status" value="1"/>
</dbReference>